<dbReference type="GO" id="GO:0006396">
    <property type="term" value="P:RNA processing"/>
    <property type="evidence" value="ECO:0007669"/>
    <property type="project" value="InterPro"/>
</dbReference>
<evidence type="ECO:0000259" key="2">
    <source>
        <dbReference type="Pfam" id="PF00636"/>
    </source>
</evidence>
<name>A0A9P4GHI6_9PLEO</name>
<dbReference type="Pfam" id="PF00636">
    <property type="entry name" value="Ribonuclease_3"/>
    <property type="match status" value="1"/>
</dbReference>
<evidence type="ECO:0000313" key="3">
    <source>
        <dbReference type="EMBL" id="KAF1846253.1"/>
    </source>
</evidence>
<evidence type="ECO:0000313" key="4">
    <source>
        <dbReference type="Proteomes" id="UP000800039"/>
    </source>
</evidence>
<feature type="compositionally biased region" description="Low complexity" evidence="1">
    <location>
        <begin position="184"/>
        <end position="195"/>
    </location>
</feature>
<comment type="caution">
    <text evidence="3">The sequence shown here is derived from an EMBL/GenBank/DDBJ whole genome shotgun (WGS) entry which is preliminary data.</text>
</comment>
<feature type="region of interest" description="Disordered" evidence="1">
    <location>
        <begin position="184"/>
        <end position="212"/>
    </location>
</feature>
<dbReference type="GeneID" id="63845917"/>
<protein>
    <recommendedName>
        <fullName evidence="2">RNase III domain-containing protein</fullName>
    </recommendedName>
</protein>
<gene>
    <name evidence="3" type="ORF">K460DRAFT_283505</name>
</gene>
<keyword evidence="4" id="KW-1185">Reference proteome</keyword>
<accession>A0A9P4GHI6</accession>
<feature type="domain" description="RNase III" evidence="2">
    <location>
        <begin position="53"/>
        <end position="135"/>
    </location>
</feature>
<organism evidence="3 4">
    <name type="scientific">Cucurbitaria berberidis CBS 394.84</name>
    <dbReference type="NCBI Taxonomy" id="1168544"/>
    <lineage>
        <taxon>Eukaryota</taxon>
        <taxon>Fungi</taxon>
        <taxon>Dikarya</taxon>
        <taxon>Ascomycota</taxon>
        <taxon>Pezizomycotina</taxon>
        <taxon>Dothideomycetes</taxon>
        <taxon>Pleosporomycetidae</taxon>
        <taxon>Pleosporales</taxon>
        <taxon>Pleosporineae</taxon>
        <taxon>Cucurbitariaceae</taxon>
        <taxon>Cucurbitaria</taxon>
    </lineage>
</organism>
<dbReference type="RefSeq" id="XP_040788816.1">
    <property type="nucleotide sequence ID" value="XM_040928664.1"/>
</dbReference>
<dbReference type="AlphaFoldDB" id="A0A9P4GHI6"/>
<proteinExistence type="predicted"/>
<dbReference type="InterPro" id="IPR000999">
    <property type="entry name" value="RNase_III_dom"/>
</dbReference>
<dbReference type="CDD" id="cd00593">
    <property type="entry name" value="RIBOc"/>
    <property type="match status" value="1"/>
</dbReference>
<dbReference type="GO" id="GO:0004525">
    <property type="term" value="F:ribonuclease III activity"/>
    <property type="evidence" value="ECO:0007669"/>
    <property type="project" value="InterPro"/>
</dbReference>
<reference evidence="3" key="1">
    <citation type="submission" date="2020-01" db="EMBL/GenBank/DDBJ databases">
        <authorList>
            <consortium name="DOE Joint Genome Institute"/>
            <person name="Haridas S."/>
            <person name="Albert R."/>
            <person name="Binder M."/>
            <person name="Bloem J."/>
            <person name="Labutti K."/>
            <person name="Salamov A."/>
            <person name="Andreopoulos B."/>
            <person name="Baker S.E."/>
            <person name="Barry K."/>
            <person name="Bills G."/>
            <person name="Bluhm B.H."/>
            <person name="Cannon C."/>
            <person name="Castanera R."/>
            <person name="Culley D.E."/>
            <person name="Daum C."/>
            <person name="Ezra D."/>
            <person name="Gonzalez J.B."/>
            <person name="Henrissat B."/>
            <person name="Kuo A."/>
            <person name="Liang C."/>
            <person name="Lipzen A."/>
            <person name="Lutzoni F."/>
            <person name="Magnuson J."/>
            <person name="Mondo S."/>
            <person name="Nolan M."/>
            <person name="Ohm R."/>
            <person name="Pangilinan J."/>
            <person name="Park H.-J."/>
            <person name="Ramirez L."/>
            <person name="Alfaro M."/>
            <person name="Sun H."/>
            <person name="Tritt A."/>
            <person name="Yoshinaga Y."/>
            <person name="Zwiers L.-H."/>
            <person name="Turgeon B.G."/>
            <person name="Goodwin S.B."/>
            <person name="Spatafora J.W."/>
            <person name="Crous P.W."/>
            <person name="Grigoriev I.V."/>
        </authorList>
    </citation>
    <scope>NUCLEOTIDE SEQUENCE</scope>
    <source>
        <strain evidence="3">CBS 394.84</strain>
    </source>
</reference>
<evidence type="ECO:0000256" key="1">
    <source>
        <dbReference type="SAM" id="MobiDB-lite"/>
    </source>
</evidence>
<dbReference type="OrthoDB" id="67027at2759"/>
<dbReference type="Gene3D" id="1.10.1520.10">
    <property type="entry name" value="Ribonuclease III domain"/>
    <property type="match status" value="1"/>
</dbReference>
<sequence>MLNVDSEIAAIEQIFGYTFTNKFICAEALQMVAPLFSVCVDGTTSVVPKNVNLAILGDSILMTVLCQMWDEHRDDQGRSLTPEDWTTIRNEMLGNHHLASLGFELGVDACILKNASSASAKMVATTVEAVIGAVCRDVGDDALSVVRAIVEHIGLNAHPLLMVKFRDPLSFDFSNIQMITNVPTPSSPTWGTPGRSTRRPPEWLTGSTPGLF</sequence>
<dbReference type="SUPFAM" id="SSF69065">
    <property type="entry name" value="RNase III domain-like"/>
    <property type="match status" value="1"/>
</dbReference>
<dbReference type="InterPro" id="IPR036389">
    <property type="entry name" value="RNase_III_sf"/>
</dbReference>
<dbReference type="EMBL" id="ML976616">
    <property type="protein sequence ID" value="KAF1846253.1"/>
    <property type="molecule type" value="Genomic_DNA"/>
</dbReference>
<dbReference type="Proteomes" id="UP000800039">
    <property type="component" value="Unassembled WGS sequence"/>
</dbReference>